<dbReference type="SMART" id="SM00663">
    <property type="entry name" value="RPOLA_N"/>
    <property type="match status" value="1"/>
</dbReference>
<dbReference type="FunFam" id="2.40.40.20:FF:000019">
    <property type="entry name" value="DNA-directed RNA polymerase II subunit RPB1"/>
    <property type="match status" value="1"/>
</dbReference>
<dbReference type="GO" id="GO:0003899">
    <property type="term" value="F:DNA-directed RNA polymerase activity"/>
    <property type="evidence" value="ECO:0007669"/>
    <property type="project" value="UniProtKB-EC"/>
</dbReference>
<dbReference type="InterPro" id="IPR007080">
    <property type="entry name" value="RNA_pol_Rpb1_1"/>
</dbReference>
<evidence type="ECO:0000259" key="15">
    <source>
        <dbReference type="SMART" id="SM00663"/>
    </source>
</evidence>
<evidence type="ECO:0000256" key="10">
    <source>
        <dbReference type="ARBA" id="ARBA00023163"/>
    </source>
</evidence>
<dbReference type="EMBL" id="KZ613518">
    <property type="protein sequence ID" value="PMD14784.1"/>
    <property type="molecule type" value="Genomic_DNA"/>
</dbReference>
<dbReference type="FunFam" id="1.10.274.100:FF:000008">
    <property type="entry name" value="DNA-directed RNA polymerase subunit"/>
    <property type="match status" value="1"/>
</dbReference>
<evidence type="ECO:0000256" key="5">
    <source>
        <dbReference type="ARBA" id="ARBA00022679"/>
    </source>
</evidence>
<comment type="similarity">
    <text evidence="2 14">Belongs to the RNA polymerase beta' chain family.</text>
</comment>
<dbReference type="PANTHER" id="PTHR48446:SF1">
    <property type="entry name" value="DNA-DIRECTED RNA POLYMERASE SUBUNIT BETA' N-TERMINAL SECTION"/>
    <property type="match status" value="1"/>
</dbReference>
<dbReference type="OrthoDB" id="270392at2759"/>
<organism evidence="16 17">
    <name type="scientific">Hyaloscypha hepaticicola</name>
    <dbReference type="NCBI Taxonomy" id="2082293"/>
    <lineage>
        <taxon>Eukaryota</taxon>
        <taxon>Fungi</taxon>
        <taxon>Dikarya</taxon>
        <taxon>Ascomycota</taxon>
        <taxon>Pezizomycotina</taxon>
        <taxon>Leotiomycetes</taxon>
        <taxon>Helotiales</taxon>
        <taxon>Hyaloscyphaceae</taxon>
        <taxon>Hyaloscypha</taxon>
    </lineage>
</organism>
<evidence type="ECO:0000256" key="4">
    <source>
        <dbReference type="ARBA" id="ARBA00022478"/>
    </source>
</evidence>
<dbReference type="Gene3D" id="2.40.40.20">
    <property type="match status" value="1"/>
</dbReference>
<dbReference type="FunFam" id="4.10.860.120:FF:000004">
    <property type="entry name" value="DNA-directed RNA polymerase subunit"/>
    <property type="match status" value="1"/>
</dbReference>
<dbReference type="Gene3D" id="3.30.1490.180">
    <property type="entry name" value="RNA polymerase ii"/>
    <property type="match status" value="1"/>
</dbReference>
<evidence type="ECO:0000256" key="2">
    <source>
        <dbReference type="ARBA" id="ARBA00006460"/>
    </source>
</evidence>
<dbReference type="GO" id="GO:0046872">
    <property type="term" value="F:metal ion binding"/>
    <property type="evidence" value="ECO:0007669"/>
    <property type="project" value="UniProtKB-KW"/>
</dbReference>
<evidence type="ECO:0000256" key="12">
    <source>
        <dbReference type="ARBA" id="ARBA00048552"/>
    </source>
</evidence>
<keyword evidence="11" id="KW-0539">Nucleus</keyword>
<dbReference type="Gene3D" id="1.10.132.30">
    <property type="match status" value="2"/>
</dbReference>
<dbReference type="GO" id="GO:0003677">
    <property type="term" value="F:DNA binding"/>
    <property type="evidence" value="ECO:0007669"/>
    <property type="project" value="InterPro"/>
</dbReference>
<comment type="subunit">
    <text evidence="3">Component of the RNA polymerase III (Pol III) complex consisting of 17 subunits.</text>
</comment>
<keyword evidence="8" id="KW-0862">Zinc</keyword>
<comment type="function">
    <text evidence="13">DNA-dependent RNA polymerase catalyzes the transcription of DNA into RNA using the four ribonucleoside triphosphates as substrates. Largest and catalytic core component of RNA polymerase III which synthesizes small RNAs, such as 5S rRNA and tRNAs. Forms the polymerase active center together with the second largest subunit. A single-stranded DNA template strand of the promoter is positioned within the central active site cleft of Pol III. A bridging helix emanates from RPC1 and crosses the cleft near the catalytic site and is thought to promote translocation of Pol III by acting as a ratchet that moves the RNA-DNA hybrid through the active site by switching from straight to bent conformations at each step of nucleotide addition.</text>
</comment>
<dbReference type="InterPro" id="IPR042102">
    <property type="entry name" value="RNA_pol_Rpb1_3_sf"/>
</dbReference>
<keyword evidence="9" id="KW-0460">Magnesium</keyword>
<dbReference type="EC" id="2.7.7.6" evidence="14"/>
<evidence type="ECO:0000256" key="9">
    <source>
        <dbReference type="ARBA" id="ARBA00022842"/>
    </source>
</evidence>
<proteinExistence type="inferred from homology"/>
<protein>
    <recommendedName>
        <fullName evidence="14">DNA-directed RNA polymerase subunit</fullName>
        <ecNumber evidence="14">2.7.7.6</ecNumber>
    </recommendedName>
</protein>
<dbReference type="InterPro" id="IPR038120">
    <property type="entry name" value="Rpb1_funnel_sf"/>
</dbReference>
<keyword evidence="7" id="KW-0479">Metal-binding</keyword>
<keyword evidence="4 14" id="KW-0240">DNA-directed RNA polymerase</keyword>
<dbReference type="SUPFAM" id="SSF64484">
    <property type="entry name" value="beta and beta-prime subunits of DNA dependent RNA-polymerase"/>
    <property type="match status" value="1"/>
</dbReference>
<evidence type="ECO:0000256" key="14">
    <source>
        <dbReference type="RuleBase" id="RU004279"/>
    </source>
</evidence>
<evidence type="ECO:0000256" key="8">
    <source>
        <dbReference type="ARBA" id="ARBA00022833"/>
    </source>
</evidence>
<dbReference type="InterPro" id="IPR035698">
    <property type="entry name" value="RNAP_III_Rpc1_C"/>
</dbReference>
<keyword evidence="5 14" id="KW-0808">Transferase</keyword>
<dbReference type="InterPro" id="IPR015700">
    <property type="entry name" value="RPC1"/>
</dbReference>
<dbReference type="FunFam" id="3.30.1490.180:FF:000002">
    <property type="entry name" value="DNA-directed RNA polymerase subunit"/>
    <property type="match status" value="1"/>
</dbReference>
<keyword evidence="6 14" id="KW-0548">Nucleotidyltransferase</keyword>
<dbReference type="Gene3D" id="6.20.50.80">
    <property type="match status" value="1"/>
</dbReference>
<dbReference type="InterPro" id="IPR044893">
    <property type="entry name" value="RNA_pol_Rpb1_clamp_domain"/>
</dbReference>
<dbReference type="Pfam" id="PF00623">
    <property type="entry name" value="RNA_pol_Rpb1_2"/>
    <property type="match status" value="1"/>
</dbReference>
<dbReference type="InterPro" id="IPR007081">
    <property type="entry name" value="RNA_pol_Rpb1_5"/>
</dbReference>
<dbReference type="InterPro" id="IPR006592">
    <property type="entry name" value="RNA_pol_N"/>
</dbReference>
<dbReference type="STRING" id="1745343.A0A2J6PL86"/>
<dbReference type="GO" id="GO:0000428">
    <property type="term" value="C:DNA-directed RNA polymerase complex"/>
    <property type="evidence" value="ECO:0007669"/>
    <property type="project" value="UniProtKB-KW"/>
</dbReference>
<sequence length="1445" mass="162369">MQKTSLDGQVKAQVIDHVPKRFKELQFGIQSNQDIINQAVIECTDRMLYDVENNRAPVKNGVLDPRLGRSGRSETGCETCGESLTLCNGHFGYVRLALPVFHIGYLKFITTILQNICKHCARVLLNENERGSFLQDLRRSNIDNLRRTQICKKINEQCRKAKSCPYCGRICGQIRKVGVLKLIHDRFQAYNRSTASTKVMPLSMVEFHRSFDEARKFSSGMELDKHFKKAVEDLNPLRVLNLFKMITPTECELLGINPVEGRPEMFIWQYLPAPPVCIRPSVAQESASTEDDLTTKLAEIVHISSLIKAALQNGQPLGTIMEQWDFMQLQVAMYVNSDVPGLQQPVVGKAIRGFCQRLKGKQGRFRSNLSGKRVDFSGRTVISPDPNLSIEQVALPELIAKKMTYPERVFQHNIETMREHIRNGPSKWPGANQIHRKGEENKRSLQFGNRHEIARNLRIGDIVERNIKDGDIVLFNRQPSLHKLSIMAHFAKIQPGRTFRFNECVCGPYNADFDGYEMNIHVPRTIEAQTEAMILMGVKNNLCTPKNGELIISTTQDFITASYLLSCKDKFLDRKTFTQLCLGMVDGNIHVDISPPAIMKPEAMWTGKQLFGVLMRPNKQSNVLVNLDAKCRYYKKPLLVQAPDMDINDGWLVVRNSQVMCGRMNKTTVGSGNKDSIFYTILRDFGPDEAVKAMDRLAKLSTRFLTNQGFSIGINDVMGGKSLNGQKTALVAKAYTEVDDLIKQYKDGKLEKITGCNLEETLEKLRTPFLGSQINVAQMITLVGQQMIASARVEDGFQDRTLPHFPKHTKQPLSKGFVLNSFFSGLTPTEFFFHAISGREGLVDTAVKTAETGYMSRRLMKSLEDLSTRYDNTVQTAASGIVQFQFGADKLDPVDMEGHAVPVHFNRAFTHAESTTWDNNERSLLPYEITELCEKLLQPEKDKLRRWDLLRNEQLNYNDDTWYAVDEHESAREFLDTVSNYASNLALRQFKTRKAAGLLELAVDPKLSGEKYTGEARAKTAYIERVAKVSETTLREFVKLCLSKYKKAQVVPGHAVGAVGAQSIGEPGTQMTLRTFHFAGVAGMSITEGVPRINEIINGSKAISTPVITCPLENPNDIVVARVVKGRIEKTYVSDTIRFIEEMWTPNRATICLAVDLQKLSKMHLDLTIDDISNAICKDRKLKVRRADVRCVEDCIFISVPHHTKAADRAVATQRNPSLDSVGPDLSLRLNHLKRKILQIPIFGYQDATRALIETSAEKGNTVLVEGYGLRACMASEGVIGTRTTSNSIMEVLTVLGIEAARTTITIEIAKVMRGMNIDPRHMQLLADVMTYKGEVLGITRFGLSKMRDSVLQLASFEKTPDHLFEAAAGMKRDGIQGVSESIIMGQTMNVGTGAVGVVRYLGLKNGVHIKKLPTQFEDIWEWVIKERKRAKFRFGPHDELEKDI</sequence>
<dbReference type="InterPro" id="IPR035697">
    <property type="entry name" value="RNAP_III_RPC1_N"/>
</dbReference>
<keyword evidence="10 14" id="KW-0804">Transcription</keyword>
<keyword evidence="17" id="KW-1185">Reference proteome</keyword>
<dbReference type="InterPro" id="IPR000722">
    <property type="entry name" value="RNA_pol_asu"/>
</dbReference>
<dbReference type="FunFam" id="1.10.150.390:FF:000004">
    <property type="entry name" value="DNA-directed RNA polymerase subunit"/>
    <property type="match status" value="1"/>
</dbReference>
<evidence type="ECO:0000256" key="7">
    <source>
        <dbReference type="ARBA" id="ARBA00022723"/>
    </source>
</evidence>
<dbReference type="InterPro" id="IPR007066">
    <property type="entry name" value="RNA_pol_Rpb1_3"/>
</dbReference>
<dbReference type="Pfam" id="PF05000">
    <property type="entry name" value="RNA_pol_Rpb1_4"/>
    <property type="match status" value="1"/>
</dbReference>
<dbReference type="Pfam" id="PF04998">
    <property type="entry name" value="RNA_pol_Rpb1_5"/>
    <property type="match status" value="1"/>
</dbReference>
<comment type="catalytic activity">
    <reaction evidence="12 14">
        <text>RNA(n) + a ribonucleoside 5'-triphosphate = RNA(n+1) + diphosphate</text>
        <dbReference type="Rhea" id="RHEA:21248"/>
        <dbReference type="Rhea" id="RHEA-COMP:14527"/>
        <dbReference type="Rhea" id="RHEA-COMP:17342"/>
        <dbReference type="ChEBI" id="CHEBI:33019"/>
        <dbReference type="ChEBI" id="CHEBI:61557"/>
        <dbReference type="ChEBI" id="CHEBI:140395"/>
        <dbReference type="EC" id="2.7.7.6"/>
    </reaction>
</comment>
<evidence type="ECO:0000256" key="3">
    <source>
        <dbReference type="ARBA" id="ARBA00011206"/>
    </source>
</evidence>
<dbReference type="Gene3D" id="6.10.250.2940">
    <property type="match status" value="1"/>
</dbReference>
<gene>
    <name evidence="16" type="ORF">NA56DRAFT_693692</name>
</gene>
<feature type="domain" description="RNA polymerase N-terminal" evidence="15">
    <location>
        <begin position="264"/>
        <end position="566"/>
    </location>
</feature>
<dbReference type="Pfam" id="PF04983">
    <property type="entry name" value="RNA_pol_Rpb1_3"/>
    <property type="match status" value="1"/>
</dbReference>
<dbReference type="PANTHER" id="PTHR48446">
    <property type="entry name" value="DNA-DIRECTED RNA POLYMERASE SUBUNIT BETA' N-TERMINAL SECTION"/>
    <property type="match status" value="1"/>
</dbReference>
<evidence type="ECO:0000256" key="1">
    <source>
        <dbReference type="ARBA" id="ARBA00004123"/>
    </source>
</evidence>
<evidence type="ECO:0000313" key="16">
    <source>
        <dbReference type="EMBL" id="PMD14784.1"/>
    </source>
</evidence>
<evidence type="ECO:0000256" key="6">
    <source>
        <dbReference type="ARBA" id="ARBA00022695"/>
    </source>
</evidence>
<reference evidence="16 17" key="1">
    <citation type="submission" date="2016-05" db="EMBL/GenBank/DDBJ databases">
        <title>A degradative enzymes factory behind the ericoid mycorrhizal symbiosis.</title>
        <authorList>
            <consortium name="DOE Joint Genome Institute"/>
            <person name="Martino E."/>
            <person name="Morin E."/>
            <person name="Grelet G."/>
            <person name="Kuo A."/>
            <person name="Kohler A."/>
            <person name="Daghino S."/>
            <person name="Barry K."/>
            <person name="Choi C."/>
            <person name="Cichocki N."/>
            <person name="Clum A."/>
            <person name="Copeland A."/>
            <person name="Hainaut M."/>
            <person name="Haridas S."/>
            <person name="Labutti K."/>
            <person name="Lindquist E."/>
            <person name="Lipzen A."/>
            <person name="Khouja H.-R."/>
            <person name="Murat C."/>
            <person name="Ohm R."/>
            <person name="Olson A."/>
            <person name="Spatafora J."/>
            <person name="Veneault-Fourrey C."/>
            <person name="Henrissat B."/>
            <person name="Grigoriev I."/>
            <person name="Martin F."/>
            <person name="Perotto S."/>
        </authorList>
    </citation>
    <scope>NUCLEOTIDE SEQUENCE [LARGE SCALE GENOMIC DNA]</scope>
    <source>
        <strain evidence="16 17">UAMH 7357</strain>
    </source>
</reference>
<dbReference type="CDD" id="cd02736">
    <property type="entry name" value="RNAP_III_Rpc1_C"/>
    <property type="match status" value="1"/>
</dbReference>
<name>A0A2J6PL86_9HELO</name>
<dbReference type="Gene3D" id="1.10.274.100">
    <property type="entry name" value="RNA polymerase Rpb1, domain 3"/>
    <property type="match status" value="1"/>
</dbReference>
<dbReference type="GO" id="GO:0005634">
    <property type="term" value="C:nucleus"/>
    <property type="evidence" value="ECO:0007669"/>
    <property type="project" value="UniProtKB-SubCell"/>
</dbReference>
<dbReference type="Gene3D" id="1.10.150.390">
    <property type="match status" value="1"/>
</dbReference>
<evidence type="ECO:0000256" key="13">
    <source>
        <dbReference type="ARBA" id="ARBA00058108"/>
    </source>
</evidence>
<dbReference type="Proteomes" id="UP000235672">
    <property type="component" value="Unassembled WGS sequence"/>
</dbReference>
<evidence type="ECO:0000256" key="11">
    <source>
        <dbReference type="ARBA" id="ARBA00023242"/>
    </source>
</evidence>
<comment type="subcellular location">
    <subcellularLocation>
        <location evidence="1">Nucleus</location>
    </subcellularLocation>
</comment>
<dbReference type="GO" id="GO:0006351">
    <property type="term" value="P:DNA-templated transcription"/>
    <property type="evidence" value="ECO:0007669"/>
    <property type="project" value="InterPro"/>
</dbReference>
<evidence type="ECO:0000313" key="17">
    <source>
        <dbReference type="Proteomes" id="UP000235672"/>
    </source>
</evidence>
<dbReference type="Pfam" id="PF04997">
    <property type="entry name" value="RNA_pol_Rpb1_1"/>
    <property type="match status" value="1"/>
</dbReference>
<dbReference type="InterPro" id="IPR007083">
    <property type="entry name" value="RNA_pol_Rpb1_4"/>
</dbReference>
<accession>A0A2J6PL86</accession>
<dbReference type="Gene3D" id="4.10.860.120">
    <property type="entry name" value="RNA polymerase II, clamp domain"/>
    <property type="match status" value="1"/>
</dbReference>
<dbReference type="CDD" id="cd02583">
    <property type="entry name" value="RNAP_III_RPC1_N"/>
    <property type="match status" value="1"/>
</dbReference>